<dbReference type="Proteomes" id="UP001335648">
    <property type="component" value="Unassembled WGS sequence"/>
</dbReference>
<evidence type="ECO:0000313" key="2">
    <source>
        <dbReference type="Proteomes" id="UP001335648"/>
    </source>
</evidence>
<name>A0AAN8CU39_9TELE</name>
<reference evidence="1 2" key="1">
    <citation type="journal article" date="2023" name="Mol. Biol. Evol.">
        <title>Genomics of Secondarily Temperate Adaptation in the Only Non-Antarctic Icefish.</title>
        <authorList>
            <person name="Rivera-Colon A.G."/>
            <person name="Rayamajhi N."/>
            <person name="Minhas B.F."/>
            <person name="Madrigal G."/>
            <person name="Bilyk K.T."/>
            <person name="Yoon V."/>
            <person name="Hune M."/>
            <person name="Gregory S."/>
            <person name="Cheng C.H.C."/>
            <person name="Catchen J.M."/>
        </authorList>
    </citation>
    <scope>NUCLEOTIDE SEQUENCE [LARGE SCALE GENOMIC DNA]</scope>
    <source>
        <strain evidence="1">JC2023a</strain>
    </source>
</reference>
<evidence type="ECO:0000313" key="1">
    <source>
        <dbReference type="EMBL" id="KAK5910370.1"/>
    </source>
</evidence>
<protein>
    <submittedName>
        <fullName evidence="1">Uncharacterized protein</fullName>
    </submittedName>
</protein>
<dbReference type="AlphaFoldDB" id="A0AAN8CU39"/>
<accession>A0AAN8CU39</accession>
<keyword evidence="2" id="KW-1185">Reference proteome</keyword>
<gene>
    <name evidence="1" type="ORF">CesoFtcFv8_004210</name>
</gene>
<organism evidence="1 2">
    <name type="scientific">Champsocephalus esox</name>
    <name type="common">pike icefish</name>
    <dbReference type="NCBI Taxonomy" id="159716"/>
    <lineage>
        <taxon>Eukaryota</taxon>
        <taxon>Metazoa</taxon>
        <taxon>Chordata</taxon>
        <taxon>Craniata</taxon>
        <taxon>Vertebrata</taxon>
        <taxon>Euteleostomi</taxon>
        <taxon>Actinopterygii</taxon>
        <taxon>Neopterygii</taxon>
        <taxon>Teleostei</taxon>
        <taxon>Neoteleostei</taxon>
        <taxon>Acanthomorphata</taxon>
        <taxon>Eupercaria</taxon>
        <taxon>Perciformes</taxon>
        <taxon>Notothenioidei</taxon>
        <taxon>Channichthyidae</taxon>
        <taxon>Champsocephalus</taxon>
    </lineage>
</organism>
<comment type="caution">
    <text evidence="1">The sequence shown here is derived from an EMBL/GenBank/DDBJ whole genome shotgun (WGS) entry which is preliminary data.</text>
</comment>
<sequence length="74" mass="8403">MSVRPSRNLYRLTLSLELTGPCAHHQPHVVVPEVQLQRSLTDQEVERLPDPDGPLSNVWNVYVQTVGLLTEMLQ</sequence>
<dbReference type="EMBL" id="JAULUE010002048">
    <property type="protein sequence ID" value="KAK5910370.1"/>
    <property type="molecule type" value="Genomic_DNA"/>
</dbReference>
<proteinExistence type="predicted"/>